<evidence type="ECO:0000256" key="1">
    <source>
        <dbReference type="SAM" id="MobiDB-lite"/>
    </source>
</evidence>
<feature type="region of interest" description="Disordered" evidence="1">
    <location>
        <begin position="1"/>
        <end position="39"/>
    </location>
</feature>
<gene>
    <name evidence="2" type="ORF">EZS28_039509</name>
</gene>
<evidence type="ECO:0000313" key="3">
    <source>
        <dbReference type="Proteomes" id="UP000324800"/>
    </source>
</evidence>
<accession>A0A5J4U5L8</accession>
<reference evidence="2 3" key="1">
    <citation type="submission" date="2019-03" db="EMBL/GenBank/DDBJ databases">
        <title>Single cell metagenomics reveals metabolic interactions within the superorganism composed of flagellate Streblomastix strix and complex community of Bacteroidetes bacteria on its surface.</title>
        <authorList>
            <person name="Treitli S.C."/>
            <person name="Kolisko M."/>
            <person name="Husnik F."/>
            <person name="Keeling P."/>
            <person name="Hampl V."/>
        </authorList>
    </citation>
    <scope>NUCLEOTIDE SEQUENCE [LARGE SCALE GENOMIC DNA]</scope>
    <source>
        <strain evidence="2">ST1C</strain>
    </source>
</reference>
<dbReference type="Proteomes" id="UP000324800">
    <property type="component" value="Unassembled WGS sequence"/>
</dbReference>
<dbReference type="EMBL" id="SNRW01021006">
    <property type="protein sequence ID" value="KAA6364965.1"/>
    <property type="molecule type" value="Genomic_DNA"/>
</dbReference>
<comment type="caution">
    <text evidence="2">The sequence shown here is derived from an EMBL/GenBank/DDBJ whole genome shotgun (WGS) entry which is preliminary data.</text>
</comment>
<proteinExistence type="predicted"/>
<dbReference type="AlphaFoldDB" id="A0A5J4U5L8"/>
<sequence length="39" mass="4402">ALPKPDVDSDEFNDKDTTEARYWDEFKDDNPAGWGNKGG</sequence>
<feature type="non-terminal residue" evidence="2">
    <location>
        <position position="1"/>
    </location>
</feature>
<organism evidence="2 3">
    <name type="scientific">Streblomastix strix</name>
    <dbReference type="NCBI Taxonomy" id="222440"/>
    <lineage>
        <taxon>Eukaryota</taxon>
        <taxon>Metamonada</taxon>
        <taxon>Preaxostyla</taxon>
        <taxon>Oxymonadida</taxon>
        <taxon>Streblomastigidae</taxon>
        <taxon>Streblomastix</taxon>
    </lineage>
</organism>
<evidence type="ECO:0000313" key="2">
    <source>
        <dbReference type="EMBL" id="KAA6364965.1"/>
    </source>
</evidence>
<name>A0A5J4U5L8_9EUKA</name>
<dbReference type="OrthoDB" id="10261753at2759"/>
<protein>
    <submittedName>
        <fullName evidence="2">Uncharacterized protein</fullName>
    </submittedName>
</protein>
<feature type="compositionally biased region" description="Basic and acidic residues" evidence="1">
    <location>
        <begin position="12"/>
        <end position="30"/>
    </location>
</feature>